<reference evidence="2" key="1">
    <citation type="journal article" date="2015" name="Nat. Genet.">
        <title>The genome and transcriptome of the zoonotic hookworm Ancylostoma ceylanicum identify infection-specific gene families.</title>
        <authorList>
            <person name="Schwarz E.M."/>
            <person name="Hu Y."/>
            <person name="Antoshechkin I."/>
            <person name="Miller M.M."/>
            <person name="Sternberg P.W."/>
            <person name="Aroian R.V."/>
        </authorList>
    </citation>
    <scope>NUCLEOTIDE SEQUENCE</scope>
    <source>
        <strain evidence="2">HY135</strain>
    </source>
</reference>
<evidence type="ECO:0000313" key="2">
    <source>
        <dbReference type="Proteomes" id="UP000024635"/>
    </source>
</evidence>
<dbReference type="EMBL" id="JARK01001403">
    <property type="protein sequence ID" value="EYC08237.1"/>
    <property type="molecule type" value="Genomic_DNA"/>
</dbReference>
<keyword evidence="2" id="KW-1185">Reference proteome</keyword>
<proteinExistence type="predicted"/>
<name>A0A016U067_9BILA</name>
<comment type="caution">
    <text evidence="1">The sequence shown here is derived from an EMBL/GenBank/DDBJ whole genome shotgun (WGS) entry which is preliminary data.</text>
</comment>
<sequence length="241" mass="26481">MVQMTPSATKSHKIGFRSRGLIQPSDSISTLSLSLTSAGNSRAGETHDGSTHTTTARGDLYPCLIAAATARIHNSSAAMSILRHFDVLAVFHRINDVIFRMQAILLVSLAVSVAFAQFAPQNPQQLQQQPYVQEQQFFRNQPARFSQYRTNTNNNGYSSSNYNNNGYNTQYGQTTYSNGYNNGYGSTTPSYYGSNSNNNQYGYTTQQYGNNRQFDQNGQWNGVATSSALMALATTAIAFAL</sequence>
<dbReference type="AlphaFoldDB" id="A0A016U067"/>
<protein>
    <submittedName>
        <fullName evidence="1">Uncharacterized protein</fullName>
    </submittedName>
</protein>
<accession>A0A016U067</accession>
<organism evidence="1 2">
    <name type="scientific">Ancylostoma ceylanicum</name>
    <dbReference type="NCBI Taxonomy" id="53326"/>
    <lineage>
        <taxon>Eukaryota</taxon>
        <taxon>Metazoa</taxon>
        <taxon>Ecdysozoa</taxon>
        <taxon>Nematoda</taxon>
        <taxon>Chromadorea</taxon>
        <taxon>Rhabditida</taxon>
        <taxon>Rhabditina</taxon>
        <taxon>Rhabditomorpha</taxon>
        <taxon>Strongyloidea</taxon>
        <taxon>Ancylostomatidae</taxon>
        <taxon>Ancylostomatinae</taxon>
        <taxon>Ancylostoma</taxon>
    </lineage>
</organism>
<evidence type="ECO:0000313" key="1">
    <source>
        <dbReference type="EMBL" id="EYC08237.1"/>
    </source>
</evidence>
<gene>
    <name evidence="1" type="primary">Acey_s0067.g65</name>
    <name evidence="1" type="ORF">Y032_0067g65</name>
</gene>
<dbReference type="Proteomes" id="UP000024635">
    <property type="component" value="Unassembled WGS sequence"/>
</dbReference>